<accession>A0A2P2JIM9</accession>
<reference evidence="1" key="1">
    <citation type="submission" date="2018-02" db="EMBL/GenBank/DDBJ databases">
        <title>Rhizophora mucronata_Transcriptome.</title>
        <authorList>
            <person name="Meera S.P."/>
            <person name="Sreeshan A."/>
            <person name="Augustine A."/>
        </authorList>
    </citation>
    <scope>NUCLEOTIDE SEQUENCE</scope>
    <source>
        <tissue evidence="1">Leaf</tissue>
    </source>
</reference>
<dbReference type="EMBL" id="GGEC01012837">
    <property type="protein sequence ID" value="MBW93320.1"/>
    <property type="molecule type" value="Transcribed_RNA"/>
</dbReference>
<organism evidence="1">
    <name type="scientific">Rhizophora mucronata</name>
    <name type="common">Asiatic mangrove</name>
    <dbReference type="NCBI Taxonomy" id="61149"/>
    <lineage>
        <taxon>Eukaryota</taxon>
        <taxon>Viridiplantae</taxon>
        <taxon>Streptophyta</taxon>
        <taxon>Embryophyta</taxon>
        <taxon>Tracheophyta</taxon>
        <taxon>Spermatophyta</taxon>
        <taxon>Magnoliopsida</taxon>
        <taxon>eudicotyledons</taxon>
        <taxon>Gunneridae</taxon>
        <taxon>Pentapetalae</taxon>
        <taxon>rosids</taxon>
        <taxon>fabids</taxon>
        <taxon>Malpighiales</taxon>
        <taxon>Rhizophoraceae</taxon>
        <taxon>Rhizophora</taxon>
    </lineage>
</organism>
<name>A0A2P2JIM9_RHIMU</name>
<dbReference type="AlphaFoldDB" id="A0A2P2JIM9"/>
<proteinExistence type="predicted"/>
<protein>
    <submittedName>
        <fullName evidence="1">Uncharacterized protein</fullName>
    </submittedName>
</protein>
<sequence length="39" mass="4569">MEVRLGQDKDKDKDNKVMTTKQAITIVVKHKTQSTEYFN</sequence>
<evidence type="ECO:0000313" key="1">
    <source>
        <dbReference type="EMBL" id="MBW93320.1"/>
    </source>
</evidence>